<evidence type="ECO:0000313" key="10">
    <source>
        <dbReference type="Proteomes" id="UP001140949"/>
    </source>
</evidence>
<organism evidence="8 10">
    <name type="scientific">Iris pallida</name>
    <name type="common">Sweet iris</name>
    <dbReference type="NCBI Taxonomy" id="29817"/>
    <lineage>
        <taxon>Eukaryota</taxon>
        <taxon>Viridiplantae</taxon>
        <taxon>Streptophyta</taxon>
        <taxon>Embryophyta</taxon>
        <taxon>Tracheophyta</taxon>
        <taxon>Spermatophyta</taxon>
        <taxon>Magnoliopsida</taxon>
        <taxon>Liliopsida</taxon>
        <taxon>Asparagales</taxon>
        <taxon>Iridaceae</taxon>
        <taxon>Iridoideae</taxon>
        <taxon>Irideae</taxon>
        <taxon>Iris</taxon>
    </lineage>
</organism>
<dbReference type="PANTHER" id="PTHR45959">
    <property type="entry name" value="BHLH TRANSCRIPTION FACTOR"/>
    <property type="match status" value="1"/>
</dbReference>
<dbReference type="Pfam" id="PF22754">
    <property type="entry name" value="bHLH-TF_ACT-like_plant"/>
    <property type="match status" value="1"/>
</dbReference>
<proteinExistence type="inferred from homology"/>
<dbReference type="InterPro" id="IPR036638">
    <property type="entry name" value="HLH_DNA-bd_sf"/>
</dbReference>
<evidence type="ECO:0000256" key="6">
    <source>
        <dbReference type="SAM" id="MobiDB-lite"/>
    </source>
</evidence>
<gene>
    <name evidence="8" type="ORF">M6B38_220920</name>
    <name evidence="9" type="ORF">M6B38_284885</name>
</gene>
<dbReference type="EMBL" id="JANAVB010041219">
    <property type="protein sequence ID" value="KAJ6796919.1"/>
    <property type="molecule type" value="Genomic_DNA"/>
</dbReference>
<dbReference type="Proteomes" id="UP001140949">
    <property type="component" value="Unassembled WGS sequence"/>
</dbReference>
<evidence type="ECO:0000313" key="9">
    <source>
        <dbReference type="EMBL" id="KAJ6847110.1"/>
    </source>
</evidence>
<accession>A0AAX6DYZ1</accession>
<evidence type="ECO:0000256" key="2">
    <source>
        <dbReference type="ARBA" id="ARBA00005510"/>
    </source>
</evidence>
<dbReference type="EMBL" id="JANAVB010005597">
    <property type="protein sequence ID" value="KAJ6847110.1"/>
    <property type="molecule type" value="Genomic_DNA"/>
</dbReference>
<dbReference type="Gene3D" id="4.10.280.10">
    <property type="entry name" value="Helix-loop-helix DNA-binding domain"/>
    <property type="match status" value="1"/>
</dbReference>
<dbReference type="SMART" id="SM00353">
    <property type="entry name" value="HLH"/>
    <property type="match status" value="1"/>
</dbReference>
<reference evidence="8" key="1">
    <citation type="journal article" date="2023" name="GigaByte">
        <title>Genome assembly of the bearded iris, Iris pallida Lam.</title>
        <authorList>
            <person name="Bruccoleri R.E."/>
            <person name="Oakeley E.J."/>
            <person name="Faust A.M.E."/>
            <person name="Altorfer M."/>
            <person name="Dessus-Babus S."/>
            <person name="Burckhardt D."/>
            <person name="Oertli M."/>
            <person name="Naumann U."/>
            <person name="Petersen F."/>
            <person name="Wong J."/>
        </authorList>
    </citation>
    <scope>NUCLEOTIDE SEQUENCE</scope>
    <source>
        <strain evidence="8">GSM-AAB239-AS_SAM_17_03QT</strain>
    </source>
</reference>
<feature type="compositionally biased region" description="Low complexity" evidence="6">
    <location>
        <begin position="207"/>
        <end position="224"/>
    </location>
</feature>
<dbReference type="GO" id="GO:0005634">
    <property type="term" value="C:nucleus"/>
    <property type="evidence" value="ECO:0007669"/>
    <property type="project" value="UniProtKB-SubCell"/>
</dbReference>
<comment type="subcellular location">
    <subcellularLocation>
        <location evidence="1">Nucleus</location>
    </subcellularLocation>
</comment>
<keyword evidence="3" id="KW-0805">Transcription regulation</keyword>
<dbReference type="InterPro" id="IPR011598">
    <property type="entry name" value="bHLH_dom"/>
</dbReference>
<evidence type="ECO:0000259" key="7">
    <source>
        <dbReference type="PROSITE" id="PS50888"/>
    </source>
</evidence>
<protein>
    <submittedName>
        <fullName evidence="8">Transcription factor bHLH18-like</fullName>
    </submittedName>
</protein>
<evidence type="ECO:0000256" key="3">
    <source>
        <dbReference type="ARBA" id="ARBA00023015"/>
    </source>
</evidence>
<dbReference type="InterPro" id="IPR054502">
    <property type="entry name" value="bHLH-TF_ACT-like_plant"/>
</dbReference>
<evidence type="ECO:0000256" key="1">
    <source>
        <dbReference type="ARBA" id="ARBA00004123"/>
    </source>
</evidence>
<dbReference type="Pfam" id="PF00010">
    <property type="entry name" value="HLH"/>
    <property type="match status" value="1"/>
</dbReference>
<keyword evidence="10" id="KW-1185">Reference proteome</keyword>
<reference evidence="8" key="2">
    <citation type="submission" date="2023-04" db="EMBL/GenBank/DDBJ databases">
        <authorList>
            <person name="Bruccoleri R.E."/>
            <person name="Oakeley E.J."/>
            <person name="Faust A.-M."/>
            <person name="Dessus-Babus S."/>
            <person name="Altorfer M."/>
            <person name="Burckhardt D."/>
            <person name="Oertli M."/>
            <person name="Naumann U."/>
            <person name="Petersen F."/>
            <person name="Wong J."/>
        </authorList>
    </citation>
    <scope>NUCLEOTIDE SEQUENCE</scope>
    <source>
        <strain evidence="8">GSM-AAB239-AS_SAM_17_03QT</strain>
        <tissue evidence="8">Leaf</tissue>
    </source>
</reference>
<comment type="caution">
    <text evidence="8">The sequence shown here is derived from an EMBL/GenBank/DDBJ whole genome shotgun (WGS) entry which is preliminary data.</text>
</comment>
<evidence type="ECO:0000256" key="4">
    <source>
        <dbReference type="ARBA" id="ARBA00023163"/>
    </source>
</evidence>
<feature type="domain" description="BHLH" evidence="7">
    <location>
        <begin position="128"/>
        <end position="177"/>
    </location>
</feature>
<evidence type="ECO:0000256" key="5">
    <source>
        <dbReference type="ARBA" id="ARBA00023242"/>
    </source>
</evidence>
<name>A0AAX6DYZ1_IRIPA</name>
<dbReference type="AlphaFoldDB" id="A0AAX6DYZ1"/>
<comment type="similarity">
    <text evidence="2">Belongs to the bHLH protein family.</text>
</comment>
<dbReference type="PANTHER" id="PTHR45959:SF2">
    <property type="entry name" value="BHLH TRANSCRIPTION FACTOR"/>
    <property type="match status" value="1"/>
</dbReference>
<feature type="region of interest" description="Disordered" evidence="6">
    <location>
        <begin position="207"/>
        <end position="231"/>
    </location>
</feature>
<sequence length="317" mass="35644">MLTMCDRREGMDDGSSTNQWEFSSLYHCFTSSQQMLTDFQPPPLSSEDDLIFSSMVSPPMSFIKNQSNFQRDSSWTSLISTQQAPPDSVPEAEISVGALDSREGLKWNFEDYRDKKGCKGADSGFRQLHAKEHIMAERKRREKLSQRFIALAALIPGLKKTDKATVLGDAIKYVKELEGVVKSLEEKKAKKAVESAVFIQKCKSSTSNIESYGSPSSSNNSNNNDNEKSEKLDLPEVEVRLSEKTILVRIHCENRKGVLVRVLSEIENYHLMITNTSAVPFSESFLDITVTALMEEGFSLTVKELVKKINLAYSQFI</sequence>
<dbReference type="InterPro" id="IPR052610">
    <property type="entry name" value="bHLH_transcription_regulator"/>
</dbReference>
<dbReference type="PROSITE" id="PS50888">
    <property type="entry name" value="BHLH"/>
    <property type="match status" value="1"/>
</dbReference>
<dbReference type="SUPFAM" id="SSF47459">
    <property type="entry name" value="HLH, helix-loop-helix DNA-binding domain"/>
    <property type="match status" value="1"/>
</dbReference>
<keyword evidence="4" id="KW-0804">Transcription</keyword>
<evidence type="ECO:0000313" key="8">
    <source>
        <dbReference type="EMBL" id="KAJ6796919.1"/>
    </source>
</evidence>
<keyword evidence="5" id="KW-0539">Nucleus</keyword>
<dbReference type="GO" id="GO:0046983">
    <property type="term" value="F:protein dimerization activity"/>
    <property type="evidence" value="ECO:0007669"/>
    <property type="project" value="InterPro"/>
</dbReference>